<evidence type="ECO:0000313" key="2">
    <source>
        <dbReference type="Proteomes" id="UP000428328"/>
    </source>
</evidence>
<proteinExistence type="predicted"/>
<dbReference type="NCBIfam" id="TIGR01863">
    <property type="entry name" value="cas_Csd1"/>
    <property type="match status" value="1"/>
</dbReference>
<name>A0A6I6JMW0_9BACT</name>
<organism evidence="1 2">
    <name type="scientific">Pseudodesulfovibrio cashew</name>
    <dbReference type="NCBI Taxonomy" id="2678688"/>
    <lineage>
        <taxon>Bacteria</taxon>
        <taxon>Pseudomonadati</taxon>
        <taxon>Thermodesulfobacteriota</taxon>
        <taxon>Desulfovibrionia</taxon>
        <taxon>Desulfovibrionales</taxon>
        <taxon>Desulfovibrionaceae</taxon>
    </lineage>
</organism>
<dbReference type="AlphaFoldDB" id="A0A6I6JMW0"/>
<dbReference type="RefSeq" id="WP_158946246.1">
    <property type="nucleotide sequence ID" value="NZ_CP046400.1"/>
</dbReference>
<accession>A0A6I6JMW0</accession>
<sequence length="570" mass="62626">MILHALNQYYKRLSDDPKANVPEFGFGKQGVHFCLQLDREGKMVGRPLDLRDEKGKPRRIEVPGPVGRSVGIKSNFAWDNTGYVLGADDKGKPERTAQTHQAFKAEAAAVLDGVDDAGARAFLAFLNGWEPELAETLPDWEEIIGQNIVFQLDGEPGFLHDRPAFREAWIRHQAVGESETGMCLVTGENAPIPPIHAKIKGVPGAQTSGASLVSFNFDAAVSYGKKQNHNAPVSERAAFAYTTALNHLLAPGSLRKVQVGDTTVVFWSDAPGEAEALFGSGMGGKKAEDDGLVKRLEGYLADIAKGRFPDALGSADTPFYVLGLSPNAARISVRFWHVGTVGGMAENLGRHYRALAMKRRFDSEPEYPSPWQLLRELAPQRDSKNISPLLGGQLIRAILQGQPYPQTLLASALGRIRADKDVTYLRTALIKAFLVRNSNQEIHMTLDTENRDIGYRLGRLFAVVERIQEEAVPGANATVRDRFFSSATATPGRSFPIILKNAQHGLAKIRKEKPGWAVTLEKKIQDIVTGIDAATGFPSSLTTEKQGMFILGYYQQRQDFFTKKDDKSED</sequence>
<dbReference type="Proteomes" id="UP000428328">
    <property type="component" value="Chromosome"/>
</dbReference>
<dbReference type="Pfam" id="PF09709">
    <property type="entry name" value="Cas_Csd1"/>
    <property type="match status" value="1"/>
</dbReference>
<dbReference type="EMBL" id="CP046400">
    <property type="protein sequence ID" value="QGY39034.1"/>
    <property type="molecule type" value="Genomic_DNA"/>
</dbReference>
<evidence type="ECO:0000313" key="1">
    <source>
        <dbReference type="EMBL" id="QGY39034.1"/>
    </source>
</evidence>
<protein>
    <submittedName>
        <fullName evidence="1">Type I-C CRISPR-associated protein Cas8c/Csd1</fullName>
    </submittedName>
</protein>
<dbReference type="CDD" id="cd09757">
    <property type="entry name" value="Cas8c_I-C"/>
    <property type="match status" value="1"/>
</dbReference>
<keyword evidence="2" id="KW-1185">Reference proteome</keyword>
<dbReference type="KEGG" id="psel:GM415_02405"/>
<dbReference type="InterPro" id="IPR010144">
    <property type="entry name" value="CRISPR-assoc_prot_Csd1-typ"/>
</dbReference>
<reference evidence="1 2" key="1">
    <citation type="submission" date="2019-11" db="EMBL/GenBank/DDBJ databases">
        <authorList>
            <person name="Zheng R.K."/>
            <person name="Sun C.M."/>
        </authorList>
    </citation>
    <scope>NUCLEOTIDE SEQUENCE [LARGE SCALE GENOMIC DNA]</scope>
    <source>
        <strain evidence="1 2">SRB007</strain>
    </source>
</reference>
<gene>
    <name evidence="1" type="primary">cas8c</name>
    <name evidence="1" type="ORF">GM415_02405</name>
</gene>